<dbReference type="Proteomes" id="UP001064933">
    <property type="component" value="Chromosome"/>
</dbReference>
<sequence length="601" mass="66126">MTDPSGAVGGAGPDRELFLTALLASVHEYVVRIHPADVSRVPNCSATLRESLLKSLEDRGLCVGRMLPEAQPAGGAFMASETLLPLVKGGWETSRAHTARTLIHQLKGQVASVLGRVLLDRCQWSRPVALQREGFDHLSSWLTNDDAQALKWSLRVNDEASEVALMVMRHRQLESQGAVLRLEPYLKGAVILKVDGTDRPIDLAAELVDRRLNHDSSVQVGAWKLPQRMARSVNPQAPLADIDPRTRLFIVGHGGREARFDPAKDVCTFDLVGDQSPAALADLLVRQGLSKEFSGTVFLDACSSASGAGRTDTYAHRLRDELDRRGYRHLSVAGRPGLSFANLRVARTLPNELHYNIDQTLRRTKALTRGLRGRLNDLRTDPAAAPEEHAVLKRLIKQESGYRRVLEQLRELGPFARHRPELDMPVQASRSDAPPAHEPPRLNLKEIEFATVRDMWGHVGPRSTPQTDRAGMKPLMERLGVSLGVQFDDVQAQSIQDWLIQVEAGRPLPVDEVEWKQWFDSLGIKLDKRLDQQIRDAFGVTGAGPAQSIDPEAVRRLIDRLGIGQDGEAQPTRLSGDGEDVEDVAAGPAAAPIDRLATGPM</sequence>
<feature type="region of interest" description="Disordered" evidence="1">
    <location>
        <begin position="420"/>
        <end position="440"/>
    </location>
</feature>
<name>A0ABY6AUC6_9BURK</name>
<evidence type="ECO:0000313" key="3">
    <source>
        <dbReference type="Proteomes" id="UP001064933"/>
    </source>
</evidence>
<keyword evidence="3" id="KW-1185">Reference proteome</keyword>
<evidence type="ECO:0000313" key="2">
    <source>
        <dbReference type="EMBL" id="UXH76829.1"/>
    </source>
</evidence>
<evidence type="ECO:0000256" key="1">
    <source>
        <dbReference type="SAM" id="MobiDB-lite"/>
    </source>
</evidence>
<dbReference type="RefSeq" id="WP_261756569.1">
    <property type="nucleotide sequence ID" value="NZ_CP104562.2"/>
</dbReference>
<protein>
    <recommendedName>
        <fullName evidence="4">CHAT domain-containing protein</fullName>
    </recommendedName>
</protein>
<evidence type="ECO:0008006" key="4">
    <source>
        <dbReference type="Google" id="ProtNLM"/>
    </source>
</evidence>
<accession>A0ABY6AUC6</accession>
<proteinExistence type="predicted"/>
<organism evidence="2 3">
    <name type="scientific">Roseateles amylovorans</name>
    <dbReference type="NCBI Taxonomy" id="2978473"/>
    <lineage>
        <taxon>Bacteria</taxon>
        <taxon>Pseudomonadati</taxon>
        <taxon>Pseudomonadota</taxon>
        <taxon>Betaproteobacteria</taxon>
        <taxon>Burkholderiales</taxon>
        <taxon>Sphaerotilaceae</taxon>
        <taxon>Roseateles</taxon>
    </lineage>
</organism>
<reference evidence="2" key="1">
    <citation type="submission" date="2022-10" db="EMBL/GenBank/DDBJ databases">
        <title>Characterization and whole genome sequencing of a new Roseateles species, isolated from fresh water.</title>
        <authorList>
            <person name="Guliayeva D.Y."/>
            <person name="Akhremchuk A.E."/>
            <person name="Sikolenko M.A."/>
            <person name="Valentovich L.N."/>
            <person name="Sidarenka A.V."/>
        </authorList>
    </citation>
    <scope>NUCLEOTIDE SEQUENCE</scope>
    <source>
        <strain evidence="2">BIM B-1768</strain>
    </source>
</reference>
<feature type="region of interest" description="Disordered" evidence="1">
    <location>
        <begin position="565"/>
        <end position="601"/>
    </location>
</feature>
<dbReference type="EMBL" id="CP104562">
    <property type="protein sequence ID" value="UXH76829.1"/>
    <property type="molecule type" value="Genomic_DNA"/>
</dbReference>
<gene>
    <name evidence="2" type="ORF">N4261_17550</name>
</gene>